<feature type="domain" description="RING-type" evidence="14">
    <location>
        <begin position="355"/>
        <end position="410"/>
    </location>
</feature>
<feature type="transmembrane region" description="Helical" evidence="13">
    <location>
        <begin position="7"/>
        <end position="25"/>
    </location>
</feature>
<keyword evidence="9 13" id="KW-1133">Transmembrane helix</keyword>
<keyword evidence="6 11" id="KW-0863">Zinc-finger</keyword>
<dbReference type="GeneID" id="88172663"/>
<dbReference type="EMBL" id="CP138895">
    <property type="protein sequence ID" value="WPK24328.1"/>
    <property type="molecule type" value="Genomic_DNA"/>
</dbReference>
<dbReference type="PROSITE" id="PS50089">
    <property type="entry name" value="ZF_RING_2"/>
    <property type="match status" value="1"/>
</dbReference>
<evidence type="ECO:0000256" key="12">
    <source>
        <dbReference type="SAM" id="MobiDB-lite"/>
    </source>
</evidence>
<keyword evidence="7" id="KW-0833">Ubl conjugation pathway</keyword>
<evidence type="ECO:0000256" key="6">
    <source>
        <dbReference type="ARBA" id="ARBA00022771"/>
    </source>
</evidence>
<keyword evidence="8" id="KW-0862">Zinc</keyword>
<dbReference type="GO" id="GO:0061630">
    <property type="term" value="F:ubiquitin protein ligase activity"/>
    <property type="evidence" value="ECO:0007669"/>
    <property type="project" value="TreeGrafter"/>
</dbReference>
<comment type="pathway">
    <text evidence="2">Protein modification; protein ubiquitination.</text>
</comment>
<evidence type="ECO:0000259" key="14">
    <source>
        <dbReference type="PROSITE" id="PS50089"/>
    </source>
</evidence>
<reference evidence="15 16" key="1">
    <citation type="submission" date="2023-10" db="EMBL/GenBank/DDBJ databases">
        <title>Draft Genome Sequence of Candida saopaulonensis from a very Premature Infant with Sepsis.</title>
        <authorList>
            <person name="Ning Y."/>
            <person name="Dai R."/>
            <person name="Xiao M."/>
            <person name="Xu Y."/>
            <person name="Yan Q."/>
            <person name="Zhang L."/>
        </authorList>
    </citation>
    <scope>NUCLEOTIDE SEQUENCE [LARGE SCALE GENOMIC DNA]</scope>
    <source>
        <strain evidence="15 16">19XY460</strain>
    </source>
</reference>
<keyword evidence="4 13" id="KW-0812">Transmembrane</keyword>
<accession>A0AAX4H772</accession>
<evidence type="ECO:0000313" key="16">
    <source>
        <dbReference type="Proteomes" id="UP001338582"/>
    </source>
</evidence>
<dbReference type="Pfam" id="PF12678">
    <property type="entry name" value="zf-rbx1"/>
    <property type="match status" value="1"/>
</dbReference>
<dbReference type="SUPFAM" id="SSF57850">
    <property type="entry name" value="RING/U-box"/>
    <property type="match status" value="1"/>
</dbReference>
<dbReference type="InterPro" id="IPR024766">
    <property type="entry name" value="Znf_RING_H2"/>
</dbReference>
<evidence type="ECO:0000256" key="2">
    <source>
        <dbReference type="ARBA" id="ARBA00004906"/>
    </source>
</evidence>
<comment type="subcellular location">
    <subcellularLocation>
        <location evidence="1">Endomembrane system</location>
        <topology evidence="1">Multi-pass membrane protein</topology>
    </subcellularLocation>
</comment>
<dbReference type="GO" id="GO:0043161">
    <property type="term" value="P:proteasome-mediated ubiquitin-dependent protein catabolic process"/>
    <property type="evidence" value="ECO:0007669"/>
    <property type="project" value="TreeGrafter"/>
</dbReference>
<keyword evidence="5" id="KW-0479">Metal-binding</keyword>
<evidence type="ECO:0000256" key="10">
    <source>
        <dbReference type="ARBA" id="ARBA00023136"/>
    </source>
</evidence>
<gene>
    <name evidence="15" type="ORF">PUMCH_001598</name>
</gene>
<dbReference type="GO" id="GO:0008270">
    <property type="term" value="F:zinc ion binding"/>
    <property type="evidence" value="ECO:0007669"/>
    <property type="project" value="UniProtKB-KW"/>
</dbReference>
<evidence type="ECO:0000256" key="1">
    <source>
        <dbReference type="ARBA" id="ARBA00004127"/>
    </source>
</evidence>
<feature type="transmembrane region" description="Helical" evidence="13">
    <location>
        <begin position="272"/>
        <end position="296"/>
    </location>
</feature>
<dbReference type="Pfam" id="PF25563">
    <property type="entry name" value="TPR_SYVN1_N"/>
    <property type="match status" value="1"/>
</dbReference>
<feature type="transmembrane region" description="Helical" evidence="13">
    <location>
        <begin position="178"/>
        <end position="199"/>
    </location>
</feature>
<evidence type="ECO:0000256" key="3">
    <source>
        <dbReference type="ARBA" id="ARBA00022679"/>
    </source>
</evidence>
<dbReference type="InterPro" id="IPR050731">
    <property type="entry name" value="HRD1_E3_ubiq-ligases"/>
</dbReference>
<evidence type="ECO:0000256" key="4">
    <source>
        <dbReference type="ARBA" id="ARBA00022692"/>
    </source>
</evidence>
<feature type="region of interest" description="Disordered" evidence="12">
    <location>
        <begin position="424"/>
        <end position="456"/>
    </location>
</feature>
<keyword evidence="10 13" id="KW-0472">Membrane</keyword>
<keyword evidence="16" id="KW-1185">Reference proteome</keyword>
<dbReference type="InterPro" id="IPR001841">
    <property type="entry name" value="Znf_RING"/>
</dbReference>
<organism evidence="15 16">
    <name type="scientific">Australozyma saopauloensis</name>
    <dbReference type="NCBI Taxonomy" id="291208"/>
    <lineage>
        <taxon>Eukaryota</taxon>
        <taxon>Fungi</taxon>
        <taxon>Dikarya</taxon>
        <taxon>Ascomycota</taxon>
        <taxon>Saccharomycotina</taxon>
        <taxon>Pichiomycetes</taxon>
        <taxon>Metschnikowiaceae</taxon>
        <taxon>Australozyma</taxon>
    </lineage>
</organism>
<proteinExistence type="predicted"/>
<sequence length="572" mass="64147">MWTRGHVYMAAYAVTSTAMFAASLITSMAKLYDFLTLIQELTFDIRLIVLLNFIVCFYLVWMLVSIRVVFGEIRVIEMEHIADRIPFLMLTLLFLLLDDENLILDWIWFGLTLCMKVYHTILYDRIDYLQVRIVNRLLEGTGGRWAVFKMYVTEVSVVLLAALMVVDVVMAKVLAYDVFQGLSAIESLLFGIQFGVMGIEGYTYLGKLTLNMYEVIFYRLPSRQEEREEEPVNLGSTTLIDEEDGDYNADVGEDEDDDDDEFDEQIWENKAFYVQTFTIFLSTLRASFYMVFLYMLSFHTNLALPGTIIQGCITSLYQLCKQIILFRIFLLHSRRLDNHLFTASESELAAADHMCIICRENMHCPSTFQRTRGRLLNARKYPKKLRCGHILHLACLKDWLERSDSCPLCRQKVFATLSGLAATTSSQPVTPARPQAPAEQVPRTATPVAPTPAATATTTATANVVATEINDALEASDIPVVPMTNTAGGDISENVVSCPDRLTPAGSGGSALSAVSSSSAISSFLRICTGSNSRFFVPRDWSCHAIDPTDSPNRYSVRLSDSCVASMEISHK</sequence>
<evidence type="ECO:0000256" key="11">
    <source>
        <dbReference type="PROSITE-ProRule" id="PRU00175"/>
    </source>
</evidence>
<dbReference type="PANTHER" id="PTHR22763:SF183">
    <property type="entry name" value="RING-TYPE DOMAIN-CONTAINING PROTEIN"/>
    <property type="match status" value="1"/>
</dbReference>
<dbReference type="PANTHER" id="PTHR22763">
    <property type="entry name" value="RING ZINC FINGER PROTEIN"/>
    <property type="match status" value="1"/>
</dbReference>
<dbReference type="Proteomes" id="UP001338582">
    <property type="component" value="Chromosome 2"/>
</dbReference>
<protein>
    <recommendedName>
        <fullName evidence="14">RING-type domain-containing protein</fullName>
    </recommendedName>
</protein>
<feature type="compositionally biased region" description="Low complexity" evidence="12">
    <location>
        <begin position="444"/>
        <end position="456"/>
    </location>
</feature>
<name>A0AAX4H772_9ASCO</name>
<evidence type="ECO:0000313" key="15">
    <source>
        <dbReference type="EMBL" id="WPK24328.1"/>
    </source>
</evidence>
<evidence type="ECO:0000256" key="7">
    <source>
        <dbReference type="ARBA" id="ARBA00022786"/>
    </source>
</evidence>
<dbReference type="SMART" id="SM00184">
    <property type="entry name" value="RING"/>
    <property type="match status" value="1"/>
</dbReference>
<dbReference type="AlphaFoldDB" id="A0AAX4H772"/>
<dbReference type="InterPro" id="IPR057992">
    <property type="entry name" value="TPR_SYVN1_N"/>
</dbReference>
<dbReference type="RefSeq" id="XP_062876711.1">
    <property type="nucleotide sequence ID" value="XM_063020641.1"/>
</dbReference>
<evidence type="ECO:0000256" key="13">
    <source>
        <dbReference type="SAM" id="Phobius"/>
    </source>
</evidence>
<keyword evidence="3" id="KW-0808">Transferase</keyword>
<evidence type="ECO:0000256" key="5">
    <source>
        <dbReference type="ARBA" id="ARBA00022723"/>
    </source>
</evidence>
<dbReference type="GO" id="GO:0012505">
    <property type="term" value="C:endomembrane system"/>
    <property type="evidence" value="ECO:0007669"/>
    <property type="project" value="TreeGrafter"/>
</dbReference>
<evidence type="ECO:0000256" key="8">
    <source>
        <dbReference type="ARBA" id="ARBA00022833"/>
    </source>
</evidence>
<feature type="transmembrane region" description="Helical" evidence="13">
    <location>
        <begin position="45"/>
        <end position="69"/>
    </location>
</feature>
<dbReference type="KEGG" id="asau:88172663"/>
<dbReference type="Gene3D" id="3.30.40.10">
    <property type="entry name" value="Zinc/RING finger domain, C3HC4 (zinc finger)"/>
    <property type="match status" value="1"/>
</dbReference>
<dbReference type="InterPro" id="IPR013083">
    <property type="entry name" value="Znf_RING/FYVE/PHD"/>
</dbReference>
<evidence type="ECO:0000256" key="9">
    <source>
        <dbReference type="ARBA" id="ARBA00022989"/>
    </source>
</evidence>